<dbReference type="PROSITE" id="PS50888">
    <property type="entry name" value="BHLH"/>
    <property type="match status" value="1"/>
</dbReference>
<dbReference type="SUPFAM" id="SSF55785">
    <property type="entry name" value="PYP-like sensor domain (PAS domain)"/>
    <property type="match status" value="1"/>
</dbReference>
<dbReference type="EMBL" id="VJMJ01000037">
    <property type="protein sequence ID" value="KAF0741331.1"/>
    <property type="molecule type" value="Genomic_DNA"/>
</dbReference>
<dbReference type="SUPFAM" id="SSF47459">
    <property type="entry name" value="HLH, helix-loop-helix DNA-binding domain"/>
    <property type="match status" value="1"/>
</dbReference>
<dbReference type="GO" id="GO:0046983">
    <property type="term" value="F:protein dimerization activity"/>
    <property type="evidence" value="ECO:0007669"/>
    <property type="project" value="InterPro"/>
</dbReference>
<dbReference type="CDD" id="cd00083">
    <property type="entry name" value="bHLH_SF"/>
    <property type="match status" value="1"/>
</dbReference>
<name>A0A6G0XLK5_9STRA</name>
<accession>A0A6G0XLK5</accession>
<evidence type="ECO:0000313" key="4">
    <source>
        <dbReference type="Proteomes" id="UP000481153"/>
    </source>
</evidence>
<comment type="caution">
    <text evidence="3">The sequence shown here is derived from an EMBL/GenBank/DDBJ whole genome shotgun (WGS) entry which is preliminary data.</text>
</comment>
<dbReference type="Proteomes" id="UP000481153">
    <property type="component" value="Unassembled WGS sequence"/>
</dbReference>
<evidence type="ECO:0000256" key="1">
    <source>
        <dbReference type="SAM" id="MobiDB-lite"/>
    </source>
</evidence>
<reference evidence="3 4" key="1">
    <citation type="submission" date="2019-07" db="EMBL/GenBank/DDBJ databases">
        <title>Genomics analysis of Aphanomyces spp. identifies a new class of oomycete effector associated with host adaptation.</title>
        <authorList>
            <person name="Gaulin E."/>
        </authorList>
    </citation>
    <scope>NUCLEOTIDE SEQUENCE [LARGE SCALE GENOMIC DNA]</scope>
    <source>
        <strain evidence="3 4">ATCC 201684</strain>
    </source>
</reference>
<protein>
    <recommendedName>
        <fullName evidence="2">BHLH domain-containing protein</fullName>
    </recommendedName>
</protein>
<dbReference type="Gene3D" id="3.30.450.20">
    <property type="entry name" value="PAS domain"/>
    <property type="match status" value="1"/>
</dbReference>
<dbReference type="Gene3D" id="4.10.280.10">
    <property type="entry name" value="Helix-loop-helix DNA-binding domain"/>
    <property type="match status" value="1"/>
</dbReference>
<organism evidence="3 4">
    <name type="scientific">Aphanomyces euteiches</name>
    <dbReference type="NCBI Taxonomy" id="100861"/>
    <lineage>
        <taxon>Eukaryota</taxon>
        <taxon>Sar</taxon>
        <taxon>Stramenopiles</taxon>
        <taxon>Oomycota</taxon>
        <taxon>Saprolegniomycetes</taxon>
        <taxon>Saprolegniales</taxon>
        <taxon>Verrucalvaceae</taxon>
        <taxon>Aphanomyces</taxon>
    </lineage>
</organism>
<evidence type="ECO:0000259" key="2">
    <source>
        <dbReference type="PROSITE" id="PS50888"/>
    </source>
</evidence>
<evidence type="ECO:0000313" key="3">
    <source>
        <dbReference type="EMBL" id="KAF0741331.1"/>
    </source>
</evidence>
<dbReference type="InterPro" id="IPR035965">
    <property type="entry name" value="PAS-like_dom_sf"/>
</dbReference>
<dbReference type="InterPro" id="IPR011598">
    <property type="entry name" value="bHLH_dom"/>
</dbReference>
<feature type="compositionally biased region" description="Acidic residues" evidence="1">
    <location>
        <begin position="1"/>
        <end position="10"/>
    </location>
</feature>
<proteinExistence type="predicted"/>
<dbReference type="VEuPathDB" id="FungiDB:AeMF1_016732"/>
<feature type="compositionally biased region" description="Polar residues" evidence="1">
    <location>
        <begin position="14"/>
        <end position="23"/>
    </location>
</feature>
<sequence length="214" mass="23782">MWVGQNDDDAAASTGKSTSSNRAELNLKEKQRMLKLNATIDNLRKELDNAGVSSKMNKQSILDNTIYYITNLQNDVVIAKQKAEYAQRIAPPSAATISPFERYFEMSSTPKLIITLDIQLVRANHAFRVMSGYTEDALRHKETLLACLSVDTSRVRNMVLNAIDSKKPVQTVVENAFATARLMNCLVFTAIFDAEGTTPECIEVVVTPLHRATV</sequence>
<keyword evidence="4" id="KW-1185">Reference proteome</keyword>
<dbReference type="SMART" id="SM00353">
    <property type="entry name" value="HLH"/>
    <property type="match status" value="1"/>
</dbReference>
<dbReference type="Pfam" id="PF00010">
    <property type="entry name" value="HLH"/>
    <property type="match status" value="1"/>
</dbReference>
<dbReference type="AlphaFoldDB" id="A0A6G0XLK5"/>
<feature type="domain" description="BHLH" evidence="2">
    <location>
        <begin position="20"/>
        <end position="72"/>
    </location>
</feature>
<gene>
    <name evidence="3" type="ORF">Ae201684_003443</name>
</gene>
<feature type="region of interest" description="Disordered" evidence="1">
    <location>
        <begin position="1"/>
        <end position="24"/>
    </location>
</feature>
<dbReference type="InterPro" id="IPR036638">
    <property type="entry name" value="HLH_DNA-bd_sf"/>
</dbReference>